<dbReference type="Proteomes" id="UP000532121">
    <property type="component" value="Unassembled WGS sequence"/>
</dbReference>
<feature type="transmembrane region" description="Helical" evidence="1">
    <location>
        <begin position="186"/>
        <end position="206"/>
    </location>
</feature>
<name>A0A7X9LEN9_STRRT</name>
<proteinExistence type="predicted"/>
<dbReference type="EMBL" id="JABASA010000017">
    <property type="protein sequence ID" value="NMD49609.1"/>
    <property type="molecule type" value="Genomic_DNA"/>
</dbReference>
<dbReference type="AlphaFoldDB" id="A0A7X9LEN9"/>
<sequence length="212" mass="24749">MSKVFFLEIDLIRKRFQIYGVFNTLSLLLVILSLLIGGKFLIFFLGNYPKLAPIVSLILLLMGLCNVAIPEDKLFKKLGLLRGFFPFLEIEKVRSYYRYRKFILSILLIFYLLVPLEVTNDTLKYFLIFINLLSFLTLINSLSTRYLSNSKKEMIYTMMKILYCGLLALSIRGILSIHISSLFLSISSWGLLLIYLVLFVINLWILHPRKER</sequence>
<feature type="transmembrane region" description="Helical" evidence="1">
    <location>
        <begin position="51"/>
        <end position="69"/>
    </location>
</feature>
<feature type="transmembrane region" description="Helical" evidence="1">
    <location>
        <begin position="160"/>
        <end position="180"/>
    </location>
</feature>
<comment type="caution">
    <text evidence="2">The sequence shown here is derived from an EMBL/GenBank/DDBJ whole genome shotgun (WGS) entry which is preliminary data.</text>
</comment>
<keyword evidence="1" id="KW-1133">Transmembrane helix</keyword>
<evidence type="ECO:0000256" key="1">
    <source>
        <dbReference type="SAM" id="Phobius"/>
    </source>
</evidence>
<evidence type="ECO:0000313" key="2">
    <source>
        <dbReference type="EMBL" id="NMD49609.1"/>
    </source>
</evidence>
<organism evidence="2 3">
    <name type="scientific">Streptococcus ratti</name>
    <dbReference type="NCBI Taxonomy" id="1341"/>
    <lineage>
        <taxon>Bacteria</taxon>
        <taxon>Bacillati</taxon>
        <taxon>Bacillota</taxon>
        <taxon>Bacilli</taxon>
        <taxon>Lactobacillales</taxon>
        <taxon>Streptococcaceae</taxon>
        <taxon>Streptococcus</taxon>
    </lineage>
</organism>
<gene>
    <name evidence="2" type="ORF">HHO37_08035</name>
</gene>
<protein>
    <submittedName>
        <fullName evidence="2">Uncharacterized protein</fullName>
    </submittedName>
</protein>
<accession>A0A7X9LEN9</accession>
<keyword evidence="1" id="KW-0472">Membrane</keyword>
<reference evidence="2 3" key="1">
    <citation type="submission" date="2020-04" db="EMBL/GenBank/DDBJ databases">
        <title>MicrobeNet Type strains.</title>
        <authorList>
            <person name="Nicholson A.C."/>
        </authorList>
    </citation>
    <scope>NUCLEOTIDE SEQUENCE [LARGE SCALE GENOMIC DNA]</scope>
    <source>
        <strain evidence="2 3">DSM 22768</strain>
    </source>
</reference>
<dbReference type="RefSeq" id="WP_003089809.1">
    <property type="nucleotide sequence ID" value="NZ_CP043405.1"/>
</dbReference>
<evidence type="ECO:0000313" key="3">
    <source>
        <dbReference type="Proteomes" id="UP000532121"/>
    </source>
</evidence>
<feature type="transmembrane region" description="Helical" evidence="1">
    <location>
        <begin position="102"/>
        <end position="119"/>
    </location>
</feature>
<feature type="transmembrane region" description="Helical" evidence="1">
    <location>
        <begin position="125"/>
        <end position="148"/>
    </location>
</feature>
<feature type="transmembrane region" description="Helical" evidence="1">
    <location>
        <begin position="21"/>
        <end position="45"/>
    </location>
</feature>
<keyword evidence="1" id="KW-0812">Transmembrane</keyword>